<accession>A0A345UKV3</accession>
<dbReference type="InterPro" id="IPR015424">
    <property type="entry name" value="PyrdxlP-dep_Trfase"/>
</dbReference>
<evidence type="ECO:0000259" key="2">
    <source>
        <dbReference type="Pfam" id="PF00266"/>
    </source>
</evidence>
<dbReference type="EMBL" id="CP027806">
    <property type="protein sequence ID" value="AXJ01105.1"/>
    <property type="molecule type" value="Genomic_DNA"/>
</dbReference>
<proteinExistence type="predicted"/>
<dbReference type="GO" id="GO:0016829">
    <property type="term" value="F:lyase activity"/>
    <property type="evidence" value="ECO:0007669"/>
    <property type="project" value="UniProtKB-KW"/>
</dbReference>
<dbReference type="OrthoDB" id="9804366at2"/>
<dbReference type="Pfam" id="PF00266">
    <property type="entry name" value="Aminotran_5"/>
    <property type="match status" value="1"/>
</dbReference>
<keyword evidence="3" id="KW-0456">Lyase</keyword>
<organism evidence="3 4">
    <name type="scientific">Cyclonatronum proteinivorum</name>
    <dbReference type="NCBI Taxonomy" id="1457365"/>
    <lineage>
        <taxon>Bacteria</taxon>
        <taxon>Pseudomonadati</taxon>
        <taxon>Balneolota</taxon>
        <taxon>Balneolia</taxon>
        <taxon>Balneolales</taxon>
        <taxon>Cyclonatronaceae</taxon>
        <taxon>Cyclonatronum</taxon>
    </lineage>
</organism>
<evidence type="ECO:0000313" key="4">
    <source>
        <dbReference type="Proteomes" id="UP000254808"/>
    </source>
</evidence>
<dbReference type="InterPro" id="IPR015422">
    <property type="entry name" value="PyrdxlP-dep_Trfase_small"/>
</dbReference>
<evidence type="ECO:0000313" key="3">
    <source>
        <dbReference type="EMBL" id="AXJ01105.1"/>
    </source>
</evidence>
<dbReference type="KEGG" id="cprv:CYPRO_1855"/>
<keyword evidence="1" id="KW-0663">Pyridoxal phosphate</keyword>
<dbReference type="InterPro" id="IPR015421">
    <property type="entry name" value="PyrdxlP-dep_Trfase_major"/>
</dbReference>
<dbReference type="Proteomes" id="UP000254808">
    <property type="component" value="Chromosome"/>
</dbReference>
<gene>
    <name evidence="3" type="ORF">CYPRO_1855</name>
</gene>
<name>A0A345UKV3_9BACT</name>
<dbReference type="PANTHER" id="PTHR43586:SF15">
    <property type="entry name" value="BLR3095 PROTEIN"/>
    <property type="match status" value="1"/>
</dbReference>
<feature type="domain" description="Aminotransferase class V" evidence="2">
    <location>
        <begin position="23"/>
        <end position="375"/>
    </location>
</feature>
<keyword evidence="4" id="KW-1185">Reference proteome</keyword>
<dbReference type="RefSeq" id="WP_114984336.1">
    <property type="nucleotide sequence ID" value="NZ_CP027806.1"/>
</dbReference>
<dbReference type="AlphaFoldDB" id="A0A345UKV3"/>
<dbReference type="InterPro" id="IPR000192">
    <property type="entry name" value="Aminotrans_V_dom"/>
</dbReference>
<dbReference type="Gene3D" id="3.90.1150.10">
    <property type="entry name" value="Aspartate Aminotransferase, domain 1"/>
    <property type="match status" value="1"/>
</dbReference>
<sequence length="388" mass="42594">MSTSGFNPETYRRHFPHLHDGGIYFNHAALSPLPSATVKAVTQSLERRQHMPVDDFMDTDWPVMAQTREQLAALTGASGPDRIAFMPNTSFALSIIANGFAFEKGDEVLVFQDEFPSNVYPWLLQEARGVKVRCFSGTNGCFTPDDVAVALTSHTRIFAVSAVQFLSGFRADLSSIAKLCRANGTFLVVDAIQALGHSPVSAEADGIDALCAGCHKWLMTPQGLGFLYLSEAFQDRIAVTAKGWLSVASVWDLFDTHQPLNAGMSRFEPGTFNLPAIHGLHKSLELLTETGPENIRRHVLALGAALHTQLEDTPLKRYGPAEETKRSAIITFRLPEHTDTAMFGKRLAEKGLIGSVRNGLLRFSPYFYNTQAEVSKAADIIKDVLLQN</sequence>
<dbReference type="SUPFAM" id="SSF53383">
    <property type="entry name" value="PLP-dependent transferases"/>
    <property type="match status" value="1"/>
</dbReference>
<protein>
    <submittedName>
        <fullName evidence="3">Selenocysteine lyase/Cysteine desulfurase</fullName>
    </submittedName>
</protein>
<reference evidence="3 4" key="1">
    <citation type="submission" date="2018-03" db="EMBL/GenBank/DDBJ databases">
        <title>Phenotypic and genomic properties of Cyclonatronum proteinivorum gen. nov., sp. nov., a haloalkaliphilic bacteroidete from soda lakes possessing Na+-translocating rhodopsin.</title>
        <authorList>
            <person name="Toshchakov S.V."/>
            <person name="Korzhenkov A."/>
            <person name="Samarov N.I."/>
            <person name="Kublanov I.V."/>
            <person name="Muntyan M.S."/>
            <person name="Sorokin D.Y."/>
        </authorList>
    </citation>
    <scope>NUCLEOTIDE SEQUENCE [LARGE SCALE GENOMIC DNA]</scope>
    <source>
        <strain evidence="3 4">Omega</strain>
    </source>
</reference>
<dbReference type="Gene3D" id="3.40.640.10">
    <property type="entry name" value="Type I PLP-dependent aspartate aminotransferase-like (Major domain)"/>
    <property type="match status" value="1"/>
</dbReference>
<dbReference type="PANTHER" id="PTHR43586">
    <property type="entry name" value="CYSTEINE DESULFURASE"/>
    <property type="match status" value="1"/>
</dbReference>
<evidence type="ECO:0000256" key="1">
    <source>
        <dbReference type="ARBA" id="ARBA00022898"/>
    </source>
</evidence>